<accession>A0A9J7HKK1</accession>
<keyword evidence="3" id="KW-0812">Transmembrane</keyword>
<feature type="transmembrane region" description="Helical" evidence="3">
    <location>
        <begin position="79"/>
        <end position="101"/>
    </location>
</feature>
<dbReference type="GO" id="GO:0005634">
    <property type="term" value="C:nucleus"/>
    <property type="evidence" value="ECO:0000318"/>
    <property type="project" value="GO_Central"/>
</dbReference>
<evidence type="ECO:0000256" key="3">
    <source>
        <dbReference type="SAM" id="Phobius"/>
    </source>
</evidence>
<proteinExistence type="inferred from homology"/>
<dbReference type="PANTHER" id="PTHR15615">
    <property type="match status" value="1"/>
</dbReference>
<keyword evidence="3" id="KW-1133">Transmembrane helix</keyword>
<dbReference type="PANTHER" id="PTHR15615:SF108">
    <property type="entry name" value="PROTEIN CNPPD1"/>
    <property type="match status" value="1"/>
</dbReference>
<evidence type="ECO:0000256" key="1">
    <source>
        <dbReference type="ARBA" id="ARBA00038508"/>
    </source>
</evidence>
<comment type="similarity">
    <text evidence="1">Belongs to the CNPPD1 family.</text>
</comment>
<reference evidence="4" key="1">
    <citation type="journal article" date="2020" name="Nat. Ecol. Evol.">
        <title>Deeply conserved synteny resolves early events in vertebrate evolution.</title>
        <authorList>
            <person name="Simakov O."/>
            <person name="Marletaz F."/>
            <person name="Yue J.X."/>
            <person name="O'Connell B."/>
            <person name="Jenkins J."/>
            <person name="Brandt A."/>
            <person name="Calef R."/>
            <person name="Tung C.H."/>
            <person name="Huang T.K."/>
            <person name="Schmutz J."/>
            <person name="Satoh N."/>
            <person name="Yu J.K."/>
            <person name="Putnam N.H."/>
            <person name="Green R.E."/>
            <person name="Rokhsar D.S."/>
        </authorList>
    </citation>
    <scope>NUCLEOTIDE SEQUENCE [LARGE SCALE GENOMIC DNA]</scope>
    <source>
        <strain evidence="4">S238N-H82</strain>
    </source>
</reference>
<feature type="transmembrane region" description="Helical" evidence="3">
    <location>
        <begin position="229"/>
        <end position="251"/>
    </location>
</feature>
<dbReference type="GO" id="GO:0016538">
    <property type="term" value="F:cyclin-dependent protein serine/threonine kinase regulator activity"/>
    <property type="evidence" value="ECO:0000318"/>
    <property type="project" value="GO_Central"/>
</dbReference>
<dbReference type="Pfam" id="PF08613">
    <property type="entry name" value="Cyclin"/>
    <property type="match status" value="1"/>
</dbReference>
<dbReference type="Proteomes" id="UP000001554">
    <property type="component" value="Chromosome 18"/>
</dbReference>
<dbReference type="Gene3D" id="1.10.472.10">
    <property type="entry name" value="Cyclin-like"/>
    <property type="match status" value="1"/>
</dbReference>
<evidence type="ECO:0000256" key="2">
    <source>
        <dbReference type="ARBA" id="ARBA00040808"/>
    </source>
</evidence>
<reference evidence="5" key="2">
    <citation type="submission" date="2025-08" db="UniProtKB">
        <authorList>
            <consortium name="RefSeq"/>
        </authorList>
    </citation>
    <scope>IDENTIFICATION</scope>
    <source>
        <strain evidence="5">S238N-H82</strain>
        <tissue evidence="5">Testes</tissue>
    </source>
</reference>
<sequence>MDFNKFLQPPGLNLTDSEDDFEQVSPAHRELTERLRKTLYHGSLTDEELKRPSAVATDIAVELLQKAAPSPKNRLREKYAASVVNGVSISPCTLMLGMWYVERLKHRNPEYLQTVSSSDLFLVSMMVASKYLYDEGEDEEVFNDEWAEAGKRDVEEVNTLEASFLVAMDWQLFTRSEEFLLYVNLLEARIAVTEGRRRGWFSYTDMWALWQQAWLWDNMAVTAQWMMEVMCLCIVAYSACIAALVGTSAVAHQASQLSSSLITAPATSPATQEAAWLKPVGTGSNQLEPEEALCEEMMTEEEVSSILVTIPRIRDSVLEFSSAVLNGVDGNAANDRTFRSGPVETSLVVVGTDTGQSELVRGNQLWDRPYGGTSGNLAFDLFGYHVNHTRYLLSQVKRIRTGDGQKNPTKVFHRHDDACKDDKCISRKYLLVPSYHDIVVGCSTQSFPQPVLTA</sequence>
<dbReference type="AlphaFoldDB" id="A0A9J7HKK1"/>
<gene>
    <name evidence="5" type="primary">LOC118405635</name>
</gene>
<dbReference type="InterPro" id="IPR013922">
    <property type="entry name" value="Cyclin_PHO80-like"/>
</dbReference>
<keyword evidence="3" id="KW-0472">Membrane</keyword>
<name>A0A9J7HKK1_BRAFL</name>
<evidence type="ECO:0000313" key="5">
    <source>
        <dbReference type="RefSeq" id="XP_035661096.1"/>
    </source>
</evidence>
<keyword evidence="4" id="KW-1185">Reference proteome</keyword>
<organism evidence="4 5">
    <name type="scientific">Branchiostoma floridae</name>
    <name type="common">Florida lancelet</name>
    <name type="synonym">Amphioxus</name>
    <dbReference type="NCBI Taxonomy" id="7739"/>
    <lineage>
        <taxon>Eukaryota</taxon>
        <taxon>Metazoa</taxon>
        <taxon>Chordata</taxon>
        <taxon>Cephalochordata</taxon>
        <taxon>Leptocardii</taxon>
        <taxon>Amphioxiformes</taxon>
        <taxon>Branchiostomatidae</taxon>
        <taxon>Branchiostoma</taxon>
    </lineage>
</organism>
<evidence type="ECO:0000313" key="4">
    <source>
        <dbReference type="Proteomes" id="UP000001554"/>
    </source>
</evidence>
<dbReference type="RefSeq" id="XP_035661096.1">
    <property type="nucleotide sequence ID" value="XM_035805203.1"/>
</dbReference>
<protein>
    <recommendedName>
        <fullName evidence="2">Protein CNPPD1</fullName>
    </recommendedName>
</protein>
<dbReference type="CDD" id="cd20557">
    <property type="entry name" value="CYCLIN_ScPCL1-like"/>
    <property type="match status" value="1"/>
</dbReference>
<dbReference type="GO" id="GO:0000307">
    <property type="term" value="C:cyclin-dependent protein kinase holoenzyme complex"/>
    <property type="evidence" value="ECO:0000318"/>
    <property type="project" value="GO_Central"/>
</dbReference>
<dbReference type="KEGG" id="bfo:118405635"/>
<dbReference type="OrthoDB" id="244495at2759"/>
<dbReference type="GeneID" id="118405635"/>
<dbReference type="GO" id="GO:0019901">
    <property type="term" value="F:protein kinase binding"/>
    <property type="evidence" value="ECO:0007669"/>
    <property type="project" value="InterPro"/>
</dbReference>